<dbReference type="HOGENOM" id="CLU_487657_0_0_1"/>
<keyword evidence="1" id="KW-0175">Coiled coil</keyword>
<dbReference type="UCSC" id="C03H5.5">
    <property type="organism name" value="c. elegans"/>
</dbReference>
<evidence type="ECO:0000313" key="5">
    <source>
        <dbReference type="WormBase" id="C03H5.5"/>
    </source>
</evidence>
<dbReference type="PIR" id="T32028">
    <property type="entry name" value="T32028"/>
</dbReference>
<dbReference type="AGR" id="WB:WBGene00015407"/>
<dbReference type="GeneID" id="182182"/>
<feature type="compositionally biased region" description="Polar residues" evidence="2">
    <location>
        <begin position="75"/>
        <end position="86"/>
    </location>
</feature>
<evidence type="ECO:0000256" key="2">
    <source>
        <dbReference type="SAM" id="MobiDB-lite"/>
    </source>
</evidence>
<dbReference type="InParanoid" id="O16656"/>
<feature type="coiled-coil region" evidence="1">
    <location>
        <begin position="7"/>
        <end position="41"/>
    </location>
</feature>
<dbReference type="GO" id="GO:0003743">
    <property type="term" value="F:translation initiation factor activity"/>
    <property type="evidence" value="ECO:0007669"/>
    <property type="project" value="InterPro"/>
</dbReference>
<dbReference type="AlphaFoldDB" id="O16656"/>
<keyword evidence="4" id="KW-1185">Reference proteome</keyword>
<dbReference type="Proteomes" id="UP000001940">
    <property type="component" value="Chromosome II"/>
</dbReference>
<dbReference type="PaxDb" id="6239-C03H5.5"/>
<dbReference type="RefSeq" id="NP_493721.2">
    <property type="nucleotide sequence ID" value="NM_061320.5"/>
</dbReference>
<dbReference type="STRING" id="6239.C03H5.5.1"/>
<dbReference type="Pfam" id="PF10255">
    <property type="entry name" value="Paf67"/>
    <property type="match status" value="1"/>
</dbReference>
<evidence type="ECO:0000256" key="1">
    <source>
        <dbReference type="SAM" id="Coils"/>
    </source>
</evidence>
<dbReference type="Bgee" id="WBGene00015407">
    <property type="expression patterns" value="Expressed in adult organism and 2 other cell types or tissues"/>
</dbReference>
<dbReference type="GO" id="GO:0006413">
    <property type="term" value="P:translational initiation"/>
    <property type="evidence" value="ECO:0000318"/>
    <property type="project" value="GO_Central"/>
</dbReference>
<dbReference type="KEGG" id="cel:CELE_C03H5.5"/>
<dbReference type="CTD" id="182182"/>
<dbReference type="EMBL" id="BX284602">
    <property type="protein sequence ID" value="CCD62821.2"/>
    <property type="molecule type" value="Genomic_DNA"/>
</dbReference>
<proteinExistence type="predicted"/>
<dbReference type="eggNOG" id="KOG3677">
    <property type="taxonomic scope" value="Eukaryota"/>
</dbReference>
<dbReference type="FunCoup" id="O16656">
    <property type="interactions" value="809"/>
</dbReference>
<sequence>MIVETKTNRLHQKIKKLKEDLAREKELRKEAERQLKVLLDKQTGSLEITKPENIGLFITPEPQTSRRPIKDNSAKPANSKTMSELPTPNEDTKATDIVLEYLAHFSKMIAENNLLEIQNCYYDRLETVQKQLPPSFTWPDEITVRKSISPENQDFMVLYKELKYRRLNAEARQNKDMLENYQSIFSILPGKLNLPDYWILDIMEEYVFQIQTSIISTESVSNKDAALNTLISLASQPEANLKTLSLLGLIRMHIFLQDHQSTSQILDQMPPEIQGTETMIRVTYQIGFAYLIIGRFAESVDRFLKVLSSSVEQAEKFKINALPCIAYCISNSSKELEIPSEISKHVESTYPNQMKDWKEAKIETFLSFFAECSSFIPQLPRNNKLSLHWKSQNLKSMVFYLQRVTTWKPLRNLKGLLKICPVLPLEARATSLLPVSTSSDIDYFCQYDSFLNRLVTVKPSKLTKIFQDFPDANRQKTLVFLIMKYHKILQTVQKSAKIDEKIADFGRKFIGVLGKAHKNLKIDQEDAMCYMREVAKISMDDANRFVENHCSL</sequence>
<organism evidence="3 4">
    <name type="scientific">Caenorhabditis elegans</name>
    <dbReference type="NCBI Taxonomy" id="6239"/>
    <lineage>
        <taxon>Eukaryota</taxon>
        <taxon>Metazoa</taxon>
        <taxon>Ecdysozoa</taxon>
        <taxon>Nematoda</taxon>
        <taxon>Chromadorea</taxon>
        <taxon>Rhabditida</taxon>
        <taxon>Rhabditina</taxon>
        <taxon>Rhabditomorpha</taxon>
        <taxon>Rhabditoidea</taxon>
        <taxon>Rhabditidae</taxon>
        <taxon>Peloderinae</taxon>
        <taxon>Caenorhabditis</taxon>
    </lineage>
</organism>
<feature type="region of interest" description="Disordered" evidence="2">
    <location>
        <begin position="58"/>
        <end position="89"/>
    </location>
</feature>
<accession>O16656</accession>
<evidence type="ECO:0000313" key="3">
    <source>
        <dbReference type="EMBL" id="CCD62821.2"/>
    </source>
</evidence>
<evidence type="ECO:0000313" key="4">
    <source>
        <dbReference type="Proteomes" id="UP000001940"/>
    </source>
</evidence>
<dbReference type="GO" id="GO:0005852">
    <property type="term" value="C:eukaryotic translation initiation factor 3 complex"/>
    <property type="evidence" value="ECO:0000318"/>
    <property type="project" value="GO_Central"/>
</dbReference>
<dbReference type="OMA" id="MQYHKIL"/>
<protein>
    <submittedName>
        <fullName evidence="3">TPR_REGION domain-containing protein</fullName>
    </submittedName>
</protein>
<dbReference type="InterPro" id="IPR019382">
    <property type="entry name" value="eIF3l"/>
</dbReference>
<dbReference type="SMR" id="O16656"/>
<dbReference type="PeptideAtlas" id="O16656"/>
<name>O16656_CAEEL</name>
<dbReference type="PANTHER" id="PTHR13242">
    <property type="entry name" value="EUKARYOTIC TRANSLATION INITIATION FACTOR 3"/>
    <property type="match status" value="1"/>
</dbReference>
<dbReference type="WormBase" id="C03H5.5">
    <property type="protein sequence ID" value="CE50741"/>
    <property type="gene ID" value="WBGene00015407"/>
</dbReference>
<dbReference type="PANTHER" id="PTHR13242:SF1">
    <property type="entry name" value="TPR_REGION DOMAIN-CONTAINING PROTEIN"/>
    <property type="match status" value="1"/>
</dbReference>
<reference evidence="3 4" key="1">
    <citation type="journal article" date="1998" name="Science">
        <title>Genome sequence of the nematode C. elegans: a platform for investigating biology.</title>
        <authorList>
            <consortium name="The C. elegans sequencing consortium"/>
            <person name="Sulson J.E."/>
            <person name="Waterston R."/>
        </authorList>
    </citation>
    <scope>NUCLEOTIDE SEQUENCE [LARGE SCALE GENOMIC DNA]</scope>
    <source>
        <strain evidence="3 4">Bristol N2</strain>
    </source>
</reference>
<dbReference type="OrthoDB" id="5813769at2759"/>
<gene>
    <name evidence="3 5" type="ORF">C03H5.5</name>
    <name evidence="3" type="ORF">CELE_C03H5.5</name>
</gene>